<protein>
    <submittedName>
        <fullName evidence="2">Uncharacterized protein</fullName>
    </submittedName>
</protein>
<keyword evidence="3" id="KW-1185">Reference proteome</keyword>
<dbReference type="EMBL" id="JAIWYP010000007">
    <property type="protein sequence ID" value="KAH3794614.1"/>
    <property type="molecule type" value="Genomic_DNA"/>
</dbReference>
<dbReference type="AlphaFoldDB" id="A0A9D4J3L1"/>
<evidence type="ECO:0000256" key="1">
    <source>
        <dbReference type="SAM" id="MobiDB-lite"/>
    </source>
</evidence>
<comment type="caution">
    <text evidence="2">The sequence shown here is derived from an EMBL/GenBank/DDBJ whole genome shotgun (WGS) entry which is preliminary data.</text>
</comment>
<dbReference type="Proteomes" id="UP000828390">
    <property type="component" value="Unassembled WGS sequence"/>
</dbReference>
<proteinExistence type="predicted"/>
<reference evidence="2" key="1">
    <citation type="journal article" date="2019" name="bioRxiv">
        <title>The Genome of the Zebra Mussel, Dreissena polymorpha: A Resource for Invasive Species Research.</title>
        <authorList>
            <person name="McCartney M.A."/>
            <person name="Auch B."/>
            <person name="Kono T."/>
            <person name="Mallez S."/>
            <person name="Zhang Y."/>
            <person name="Obille A."/>
            <person name="Becker A."/>
            <person name="Abrahante J.E."/>
            <person name="Garbe J."/>
            <person name="Badalamenti J.P."/>
            <person name="Herman A."/>
            <person name="Mangelson H."/>
            <person name="Liachko I."/>
            <person name="Sullivan S."/>
            <person name="Sone E.D."/>
            <person name="Koren S."/>
            <person name="Silverstein K.A.T."/>
            <person name="Beckman K.B."/>
            <person name="Gohl D.M."/>
        </authorList>
    </citation>
    <scope>NUCLEOTIDE SEQUENCE</scope>
    <source>
        <strain evidence="2">Duluth1</strain>
        <tissue evidence="2">Whole animal</tissue>
    </source>
</reference>
<accession>A0A9D4J3L1</accession>
<gene>
    <name evidence="2" type="ORF">DPMN_148151</name>
</gene>
<organism evidence="2 3">
    <name type="scientific">Dreissena polymorpha</name>
    <name type="common">Zebra mussel</name>
    <name type="synonym">Mytilus polymorpha</name>
    <dbReference type="NCBI Taxonomy" id="45954"/>
    <lineage>
        <taxon>Eukaryota</taxon>
        <taxon>Metazoa</taxon>
        <taxon>Spiralia</taxon>
        <taxon>Lophotrochozoa</taxon>
        <taxon>Mollusca</taxon>
        <taxon>Bivalvia</taxon>
        <taxon>Autobranchia</taxon>
        <taxon>Heteroconchia</taxon>
        <taxon>Euheterodonta</taxon>
        <taxon>Imparidentia</taxon>
        <taxon>Neoheterodontei</taxon>
        <taxon>Myida</taxon>
        <taxon>Dreissenoidea</taxon>
        <taxon>Dreissenidae</taxon>
        <taxon>Dreissena</taxon>
    </lineage>
</organism>
<reference evidence="2" key="2">
    <citation type="submission" date="2020-11" db="EMBL/GenBank/DDBJ databases">
        <authorList>
            <person name="McCartney M.A."/>
            <person name="Auch B."/>
            <person name="Kono T."/>
            <person name="Mallez S."/>
            <person name="Becker A."/>
            <person name="Gohl D.M."/>
            <person name="Silverstein K.A.T."/>
            <person name="Koren S."/>
            <person name="Bechman K.B."/>
            <person name="Herman A."/>
            <person name="Abrahante J.E."/>
            <person name="Garbe J."/>
        </authorList>
    </citation>
    <scope>NUCLEOTIDE SEQUENCE</scope>
    <source>
        <strain evidence="2">Duluth1</strain>
        <tissue evidence="2">Whole animal</tissue>
    </source>
</reference>
<sequence>MAMRSTPSMQWNTGCSHTSQSGNPGGCHPGRLHYTLLTFLLLGSTSIGGSRATAPEEIPKYPFSSGPVPLAQTVPPHPAEVQTLSLGPYASMVSKGAPSP</sequence>
<name>A0A9D4J3L1_DREPO</name>
<evidence type="ECO:0000313" key="3">
    <source>
        <dbReference type="Proteomes" id="UP000828390"/>
    </source>
</evidence>
<feature type="compositionally biased region" description="Polar residues" evidence="1">
    <location>
        <begin position="1"/>
        <end position="22"/>
    </location>
</feature>
<feature type="region of interest" description="Disordered" evidence="1">
    <location>
        <begin position="1"/>
        <end position="28"/>
    </location>
</feature>
<evidence type="ECO:0000313" key="2">
    <source>
        <dbReference type="EMBL" id="KAH3794614.1"/>
    </source>
</evidence>